<accession>A0A177B7G4</accession>
<gene>
    <name evidence="1" type="ORF">A3Q56_02183</name>
</gene>
<sequence length="82" mass="9540">MVIQLALKCKRVLNYRTEVYVITIDIKFYMGSGPHNIITHQLPQNDDRNHINIPITVNSLKNYFNGEFVTINIVKVAIRKKI</sequence>
<dbReference type="EMBL" id="LWCA01000192">
    <property type="protein sequence ID" value="OAF70060.1"/>
    <property type="molecule type" value="Genomic_DNA"/>
</dbReference>
<reference evidence="1 2" key="1">
    <citation type="submission" date="2016-04" db="EMBL/GenBank/DDBJ databases">
        <title>The genome of Intoshia linei affirms orthonectids as highly simplified spiralians.</title>
        <authorList>
            <person name="Mikhailov K.V."/>
            <person name="Slusarev G.S."/>
            <person name="Nikitin M.A."/>
            <person name="Logacheva M.D."/>
            <person name="Penin A."/>
            <person name="Aleoshin V."/>
            <person name="Panchin Y.V."/>
        </authorList>
    </citation>
    <scope>NUCLEOTIDE SEQUENCE [LARGE SCALE GENOMIC DNA]</scope>
    <source>
        <strain evidence="1">Intl2013</strain>
        <tissue evidence="1">Whole animal</tissue>
    </source>
</reference>
<comment type="caution">
    <text evidence="1">The sequence shown here is derived from an EMBL/GenBank/DDBJ whole genome shotgun (WGS) entry which is preliminary data.</text>
</comment>
<dbReference type="AlphaFoldDB" id="A0A177B7G4"/>
<name>A0A177B7G4_9BILA</name>
<evidence type="ECO:0000313" key="2">
    <source>
        <dbReference type="Proteomes" id="UP000078046"/>
    </source>
</evidence>
<organism evidence="1 2">
    <name type="scientific">Intoshia linei</name>
    <dbReference type="NCBI Taxonomy" id="1819745"/>
    <lineage>
        <taxon>Eukaryota</taxon>
        <taxon>Metazoa</taxon>
        <taxon>Spiralia</taxon>
        <taxon>Lophotrochozoa</taxon>
        <taxon>Mesozoa</taxon>
        <taxon>Orthonectida</taxon>
        <taxon>Rhopaluridae</taxon>
        <taxon>Intoshia</taxon>
    </lineage>
</organism>
<dbReference type="Proteomes" id="UP000078046">
    <property type="component" value="Unassembled WGS sequence"/>
</dbReference>
<protein>
    <submittedName>
        <fullName evidence="1">Uncharacterized protein</fullName>
    </submittedName>
</protein>
<evidence type="ECO:0000313" key="1">
    <source>
        <dbReference type="EMBL" id="OAF70060.1"/>
    </source>
</evidence>
<keyword evidence="2" id="KW-1185">Reference proteome</keyword>
<proteinExistence type="predicted"/>